<keyword evidence="4 6" id="KW-1133">Transmembrane helix</keyword>
<comment type="subcellular location">
    <subcellularLocation>
        <location evidence="1">Cell membrane</location>
        <topology evidence="1">Multi-pass membrane protein</topology>
    </subcellularLocation>
</comment>
<feature type="transmembrane region" description="Helical" evidence="6">
    <location>
        <begin position="20"/>
        <end position="43"/>
    </location>
</feature>
<evidence type="ECO:0000256" key="4">
    <source>
        <dbReference type="ARBA" id="ARBA00022989"/>
    </source>
</evidence>
<dbReference type="AlphaFoldDB" id="A0A9X4ANX1"/>
<dbReference type="InterPro" id="IPR036259">
    <property type="entry name" value="MFS_trans_sf"/>
</dbReference>
<feature type="transmembrane region" description="Helical" evidence="6">
    <location>
        <begin position="252"/>
        <end position="272"/>
    </location>
</feature>
<dbReference type="EMBL" id="JAMQKB010000009">
    <property type="protein sequence ID" value="MDC3424960.1"/>
    <property type="molecule type" value="Genomic_DNA"/>
</dbReference>
<dbReference type="GO" id="GO:0022857">
    <property type="term" value="F:transmembrane transporter activity"/>
    <property type="evidence" value="ECO:0007669"/>
    <property type="project" value="InterPro"/>
</dbReference>
<dbReference type="RefSeq" id="WP_272436766.1">
    <property type="nucleotide sequence ID" value="NZ_JAMQKB010000009.1"/>
</dbReference>
<evidence type="ECO:0000259" key="7">
    <source>
        <dbReference type="PROSITE" id="PS50850"/>
    </source>
</evidence>
<gene>
    <name evidence="8" type="ORF">NC797_10630</name>
</gene>
<dbReference type="Gene3D" id="1.20.1250.20">
    <property type="entry name" value="MFS general substrate transporter like domains"/>
    <property type="match status" value="1"/>
</dbReference>
<evidence type="ECO:0000256" key="1">
    <source>
        <dbReference type="ARBA" id="ARBA00004651"/>
    </source>
</evidence>
<feature type="transmembrane region" description="Helical" evidence="6">
    <location>
        <begin position="171"/>
        <end position="195"/>
    </location>
</feature>
<dbReference type="PROSITE" id="PS00217">
    <property type="entry name" value="SUGAR_TRANSPORT_2"/>
    <property type="match status" value="1"/>
</dbReference>
<feature type="transmembrane region" description="Helical" evidence="6">
    <location>
        <begin position="348"/>
        <end position="372"/>
    </location>
</feature>
<feature type="transmembrane region" description="Helical" evidence="6">
    <location>
        <begin position="81"/>
        <end position="101"/>
    </location>
</feature>
<proteinExistence type="predicted"/>
<dbReference type="InterPro" id="IPR020846">
    <property type="entry name" value="MFS_dom"/>
</dbReference>
<dbReference type="SUPFAM" id="SSF103473">
    <property type="entry name" value="MFS general substrate transporter"/>
    <property type="match status" value="1"/>
</dbReference>
<feature type="domain" description="Major facilitator superfamily (MFS) profile" evidence="7">
    <location>
        <begin position="1"/>
        <end position="200"/>
    </location>
</feature>
<sequence length="429" mass="48988">MKKLAALLGDIEIDRDLKLLLTIGGLYSLGIFLSNTFVNIYLWKQSGEYVSLAAYNIAVYIMQPLTFILAGRWAKKVDRVIVLRLGVIFLSLFFMTVLLAGEKAATYNVLLGALLGIGYGFYWLAYNVLTFEVTEPETRDFFNGFLGLLQSFGGMIGPILAGYIISRMDSFQGYTIIFSISFSLFVLAVICTMFLKRRSAEGVFSYRRIITERKHNANWKRILYAHTFQGLREGIFVFVISVWVFVTTQSEFALGTFNLIFSGFSFLFYLLATKFIKPHMRKGSIFVGGLSLYLSIYLILIHMSYPTLLIYAALIGISYPILYVPYFSMSFDVIGKAWKAGEMRIEYIVVRELFLNVGRVFSIGIFLIAISIFSAETIIPYLLMIFGAGHFIIYFFVKDINLEPKKEHSKQKQKQNVFVKNELVDEENR</sequence>
<comment type="caution">
    <text evidence="8">The sequence shown here is derived from an EMBL/GenBank/DDBJ whole genome shotgun (WGS) entry which is preliminary data.</text>
</comment>
<dbReference type="GO" id="GO:0005886">
    <property type="term" value="C:plasma membrane"/>
    <property type="evidence" value="ECO:0007669"/>
    <property type="project" value="UniProtKB-SubCell"/>
</dbReference>
<reference evidence="8" key="1">
    <citation type="submission" date="2022-06" db="EMBL/GenBank/DDBJ databases">
        <title>Aquibacillus sp. a new bacterium isolated from soil saline samples.</title>
        <authorList>
            <person name="Galisteo C."/>
            <person name="De La Haba R."/>
            <person name="Sanchez-Porro C."/>
            <person name="Ventosa A."/>
        </authorList>
    </citation>
    <scope>NUCLEOTIDE SEQUENCE</scope>
    <source>
        <strain evidence="8">3ASR75-11</strain>
    </source>
</reference>
<accession>A0A9X4ANX1</accession>
<evidence type="ECO:0000313" key="9">
    <source>
        <dbReference type="Proteomes" id="UP001145050"/>
    </source>
</evidence>
<dbReference type="PANTHER" id="PTHR23526:SF2">
    <property type="entry name" value="MAJOR FACILITATOR SUPERFAMILY (MFS) PROFILE DOMAIN-CONTAINING PROTEIN"/>
    <property type="match status" value="1"/>
</dbReference>
<keyword evidence="2" id="KW-0813">Transport</keyword>
<feature type="transmembrane region" description="Helical" evidence="6">
    <location>
        <begin position="49"/>
        <end position="69"/>
    </location>
</feature>
<name>A0A9X4ANX1_9BACI</name>
<feature type="transmembrane region" description="Helical" evidence="6">
    <location>
        <begin position="223"/>
        <end position="246"/>
    </location>
</feature>
<evidence type="ECO:0000313" key="8">
    <source>
        <dbReference type="EMBL" id="MDC3424960.1"/>
    </source>
</evidence>
<dbReference type="Proteomes" id="UP001145050">
    <property type="component" value="Unassembled WGS sequence"/>
</dbReference>
<dbReference type="InterPro" id="IPR052528">
    <property type="entry name" value="Sugar_transport-like"/>
</dbReference>
<dbReference type="Pfam" id="PF07690">
    <property type="entry name" value="MFS_1"/>
    <property type="match status" value="1"/>
</dbReference>
<feature type="transmembrane region" description="Helical" evidence="6">
    <location>
        <begin position="378"/>
        <end position="397"/>
    </location>
</feature>
<dbReference type="PANTHER" id="PTHR23526">
    <property type="entry name" value="INTEGRAL MEMBRANE TRANSPORT PROTEIN-RELATED"/>
    <property type="match status" value="1"/>
</dbReference>
<keyword evidence="9" id="KW-1185">Reference proteome</keyword>
<evidence type="ECO:0000256" key="3">
    <source>
        <dbReference type="ARBA" id="ARBA00022692"/>
    </source>
</evidence>
<feature type="transmembrane region" description="Helical" evidence="6">
    <location>
        <begin position="308"/>
        <end position="327"/>
    </location>
</feature>
<keyword evidence="5 6" id="KW-0472">Membrane</keyword>
<evidence type="ECO:0000256" key="2">
    <source>
        <dbReference type="ARBA" id="ARBA00022448"/>
    </source>
</evidence>
<evidence type="ECO:0000256" key="6">
    <source>
        <dbReference type="SAM" id="Phobius"/>
    </source>
</evidence>
<dbReference type="InterPro" id="IPR011701">
    <property type="entry name" value="MFS"/>
</dbReference>
<evidence type="ECO:0000256" key="5">
    <source>
        <dbReference type="ARBA" id="ARBA00023136"/>
    </source>
</evidence>
<feature type="transmembrane region" description="Helical" evidence="6">
    <location>
        <begin position="107"/>
        <end position="129"/>
    </location>
</feature>
<protein>
    <submittedName>
        <fullName evidence="8">MFS transporter</fullName>
    </submittedName>
</protein>
<dbReference type="InterPro" id="IPR005829">
    <property type="entry name" value="Sugar_transporter_CS"/>
</dbReference>
<keyword evidence="3 6" id="KW-0812">Transmembrane</keyword>
<dbReference type="PROSITE" id="PS50850">
    <property type="entry name" value="MFS"/>
    <property type="match status" value="1"/>
</dbReference>
<organism evidence="8 9">
    <name type="scientific">Terrihalobacillus insolitus</name>
    <dbReference type="NCBI Taxonomy" id="2950438"/>
    <lineage>
        <taxon>Bacteria</taxon>
        <taxon>Bacillati</taxon>
        <taxon>Bacillota</taxon>
        <taxon>Bacilli</taxon>
        <taxon>Bacillales</taxon>
        <taxon>Bacillaceae</taxon>
        <taxon>Terrihalobacillus</taxon>
    </lineage>
</organism>
<feature type="transmembrane region" description="Helical" evidence="6">
    <location>
        <begin position="141"/>
        <end position="165"/>
    </location>
</feature>
<feature type="transmembrane region" description="Helical" evidence="6">
    <location>
        <begin position="284"/>
        <end position="302"/>
    </location>
</feature>